<organism evidence="4 5">
    <name type="scientific">Mesorhizobium plurifarium</name>
    <dbReference type="NCBI Taxonomy" id="69974"/>
    <lineage>
        <taxon>Bacteria</taxon>
        <taxon>Pseudomonadati</taxon>
        <taxon>Pseudomonadota</taxon>
        <taxon>Alphaproteobacteria</taxon>
        <taxon>Hyphomicrobiales</taxon>
        <taxon>Phyllobacteriaceae</taxon>
        <taxon>Mesorhizobium</taxon>
    </lineage>
</organism>
<gene>
    <name evidence="4" type="ORF">MPL3356_290018</name>
</gene>
<evidence type="ECO:0000256" key="1">
    <source>
        <dbReference type="ARBA" id="ARBA00005525"/>
    </source>
</evidence>
<dbReference type="STRING" id="69974.MPLDJ20_170037"/>
<dbReference type="PANTHER" id="PTHR11645:SF13">
    <property type="entry name" value="PYRROLINE-5-CARBOXYLATE REDUCTASE CATALYTIC N-TERMINAL DOMAIN-CONTAINING PROTEIN"/>
    <property type="match status" value="1"/>
</dbReference>
<evidence type="ECO:0000259" key="3">
    <source>
        <dbReference type="Pfam" id="PF03807"/>
    </source>
</evidence>
<feature type="binding site" evidence="2">
    <location>
        <begin position="68"/>
        <end position="71"/>
    </location>
    <ligand>
        <name>NADP(+)</name>
        <dbReference type="ChEBI" id="CHEBI:58349"/>
    </ligand>
</feature>
<dbReference type="InterPro" id="IPR028939">
    <property type="entry name" value="P5C_Rdtase_cat_N"/>
</dbReference>
<sequence>MKLGFVGTGTLSSAIVTGLKSLPGETTPVVVSPRNEEIAAELARRYPDVRIAADNQAVLDQCDTVMLAVRPQIAHDVLKELRFRPDHHVVSLIATISLEEIAGLVAPAARVGKALPMPMIARLQGATIICPPDPIMAAFFGRLGGAIEVGNQAEFDALSVVTANYASYFKYLSTIDTFVRSQGVAGDKSRAYITSIYKALANASDTVPDEDFMHLSQEYTTRGGINEQVLRELTEHGTFETFAEVLGRVHQRIVGQ</sequence>
<dbReference type="GO" id="GO:0004735">
    <property type="term" value="F:pyrroline-5-carboxylate reductase activity"/>
    <property type="evidence" value="ECO:0007669"/>
    <property type="project" value="InterPro"/>
</dbReference>
<dbReference type="NCBIfam" id="NF005063">
    <property type="entry name" value="PRK06476.1"/>
    <property type="match status" value="1"/>
</dbReference>
<comment type="similarity">
    <text evidence="1">Belongs to the pyrroline-5-carboxylate reductase family.</text>
</comment>
<dbReference type="GO" id="GO:0055129">
    <property type="term" value="P:L-proline biosynthetic process"/>
    <property type="evidence" value="ECO:0007669"/>
    <property type="project" value="TreeGrafter"/>
</dbReference>
<dbReference type="EMBL" id="CCMZ01000022">
    <property type="protein sequence ID" value="CDX18863.1"/>
    <property type="molecule type" value="Genomic_DNA"/>
</dbReference>
<dbReference type="InterPro" id="IPR036291">
    <property type="entry name" value="NAD(P)-bd_dom_sf"/>
</dbReference>
<keyword evidence="5" id="KW-1185">Reference proteome</keyword>
<evidence type="ECO:0000313" key="5">
    <source>
        <dbReference type="Proteomes" id="UP000045285"/>
    </source>
</evidence>
<dbReference type="PANTHER" id="PTHR11645">
    <property type="entry name" value="PYRROLINE-5-CARBOXYLATE REDUCTASE"/>
    <property type="match status" value="1"/>
</dbReference>
<name>A0A090DQM5_MESPL</name>
<feature type="domain" description="Pyrroline-5-carboxylate reductase catalytic N-terminal" evidence="3">
    <location>
        <begin position="2"/>
        <end position="94"/>
    </location>
</feature>
<dbReference type="Gene3D" id="3.40.50.720">
    <property type="entry name" value="NAD(P)-binding Rossmann-like Domain"/>
    <property type="match status" value="1"/>
</dbReference>
<reference evidence="5" key="1">
    <citation type="submission" date="2014-08" db="EMBL/GenBank/DDBJ databases">
        <authorList>
            <person name="Moulin L."/>
        </authorList>
    </citation>
    <scope>NUCLEOTIDE SEQUENCE [LARGE SCALE GENOMIC DNA]</scope>
</reference>
<evidence type="ECO:0000313" key="4">
    <source>
        <dbReference type="EMBL" id="CDX18863.1"/>
    </source>
</evidence>
<protein>
    <submittedName>
        <fullName evidence="4">NADP oxidoreductase coenzyme F420-dependent</fullName>
    </submittedName>
</protein>
<keyword evidence="2" id="KW-0521">NADP</keyword>
<evidence type="ECO:0000256" key="2">
    <source>
        <dbReference type="PIRSR" id="PIRSR000193-1"/>
    </source>
</evidence>
<dbReference type="SUPFAM" id="SSF51735">
    <property type="entry name" value="NAD(P)-binding Rossmann-fold domains"/>
    <property type="match status" value="1"/>
</dbReference>
<dbReference type="InterPro" id="IPR000304">
    <property type="entry name" value="Pyrroline-COOH_reductase"/>
</dbReference>
<dbReference type="AlphaFoldDB" id="A0A090DQM5"/>
<dbReference type="PIRSF" id="PIRSF000193">
    <property type="entry name" value="Pyrrol-5-carb_rd"/>
    <property type="match status" value="1"/>
</dbReference>
<feature type="binding site" evidence="2">
    <location>
        <position position="55"/>
    </location>
    <ligand>
        <name>NADPH</name>
        <dbReference type="ChEBI" id="CHEBI:57783"/>
    </ligand>
</feature>
<accession>A0A090DQM5</accession>
<dbReference type="Proteomes" id="UP000045285">
    <property type="component" value="Unassembled WGS sequence"/>
</dbReference>
<proteinExistence type="inferred from homology"/>
<dbReference type="Pfam" id="PF03807">
    <property type="entry name" value="F420_oxidored"/>
    <property type="match status" value="1"/>
</dbReference>